<reference evidence="3 4" key="1">
    <citation type="submission" date="2019-09" db="EMBL/GenBank/DDBJ databases">
        <title>Goodfellowia gen. nov., a new genus of the Pseudonocardineae related to Actinoalloteichus, containing Goodfellowia coeruleoviolacea gen. nov., comb. nov. gen. nov., comb. nov.</title>
        <authorList>
            <person name="Labeda D."/>
        </authorList>
    </citation>
    <scope>NUCLEOTIDE SEQUENCE [LARGE SCALE GENOMIC DNA]</scope>
    <source>
        <strain evidence="3 4">AN110305</strain>
    </source>
</reference>
<dbReference type="EMBL" id="VUOB01000010">
    <property type="protein sequence ID" value="KAA2264820.1"/>
    <property type="molecule type" value="Genomic_DNA"/>
</dbReference>
<dbReference type="GO" id="GO:0016878">
    <property type="term" value="F:acid-thiol ligase activity"/>
    <property type="evidence" value="ECO:0007669"/>
    <property type="project" value="UniProtKB-ARBA"/>
</dbReference>
<dbReference type="InterPro" id="IPR025110">
    <property type="entry name" value="AMP-bd_C"/>
</dbReference>
<dbReference type="NCBIfam" id="NF005877">
    <property type="entry name" value="PRK07824.1"/>
    <property type="match status" value="1"/>
</dbReference>
<dbReference type="Proteomes" id="UP000323454">
    <property type="component" value="Unassembled WGS sequence"/>
</dbReference>
<dbReference type="Gene3D" id="3.30.300.30">
    <property type="match status" value="1"/>
</dbReference>
<comment type="caution">
    <text evidence="3">The sequence shown here is derived from an EMBL/GenBank/DDBJ whole genome shotgun (WGS) entry which is preliminary data.</text>
</comment>
<dbReference type="PANTHER" id="PTHR43767:SF1">
    <property type="entry name" value="NONRIBOSOMAL PEPTIDE SYNTHASE PES1 (EUROFUNG)-RELATED"/>
    <property type="match status" value="1"/>
</dbReference>
<dbReference type="SUPFAM" id="SSF56801">
    <property type="entry name" value="Acetyl-CoA synthetase-like"/>
    <property type="match status" value="1"/>
</dbReference>
<accession>A0A5B2XPD4</accession>
<dbReference type="Gene3D" id="3.40.50.12780">
    <property type="entry name" value="N-terminal domain of ligase-like"/>
    <property type="match status" value="1"/>
</dbReference>
<evidence type="ECO:0000259" key="1">
    <source>
        <dbReference type="Pfam" id="PF00501"/>
    </source>
</evidence>
<protein>
    <submittedName>
        <fullName evidence="3">AMP-binding protein</fullName>
    </submittedName>
</protein>
<dbReference type="InterPro" id="IPR020845">
    <property type="entry name" value="AMP-binding_CS"/>
</dbReference>
<dbReference type="PROSITE" id="PS00455">
    <property type="entry name" value="AMP_BINDING"/>
    <property type="match status" value="1"/>
</dbReference>
<feature type="domain" description="AMP-binding enzyme C-terminal" evidence="2">
    <location>
        <begin position="310"/>
        <end position="385"/>
    </location>
</feature>
<evidence type="ECO:0000259" key="2">
    <source>
        <dbReference type="Pfam" id="PF13193"/>
    </source>
</evidence>
<dbReference type="Pfam" id="PF00501">
    <property type="entry name" value="AMP-binding"/>
    <property type="match status" value="1"/>
</dbReference>
<sequence length="396" mass="39744">MPRRSVVAVPVHDGPRALELLPVLAAALAGEGPAALLVPAAQPAVARELAASLAAGEPLAAGEDSADDPTAVVIATSGSTGQAKGVLLPAGALTASARATHARLGGPGDWLLATSARYVGGLQVLWRSLLAGRRPAAMDLAGGFRPQAFADAARPVLAADGPRYTAMVPTQAARLIEAGGAGLAALRAFDAVVLGGSAASAALLARAAEAGVRLVPSYGMSETASGCVYAGVPLDGVRVRLDEVGRVSLAGPMLARGYRGRPADTAEAFADGWFRTGDLGRLDQAGGLEVLGRADDLINTGGVKVAPVLVERVLAAQPGVREACVLGVPDPEWGQAVVAAVVPVDGGAPPAEAALREAVRAAVGRAAAPKVVRFLPALPLRGPGKPDRIALRALFD</sequence>
<dbReference type="AlphaFoldDB" id="A0A5B2XPD4"/>
<evidence type="ECO:0000313" key="4">
    <source>
        <dbReference type="Proteomes" id="UP000323454"/>
    </source>
</evidence>
<keyword evidence="4" id="KW-1185">Reference proteome</keyword>
<dbReference type="OrthoDB" id="9803968at2"/>
<feature type="domain" description="AMP-dependent synthetase/ligase" evidence="1">
    <location>
        <begin position="61"/>
        <end position="247"/>
    </location>
</feature>
<evidence type="ECO:0000313" key="3">
    <source>
        <dbReference type="EMBL" id="KAA2264820.1"/>
    </source>
</evidence>
<dbReference type="InterPro" id="IPR000873">
    <property type="entry name" value="AMP-dep_synth/lig_dom"/>
</dbReference>
<dbReference type="InterPro" id="IPR042099">
    <property type="entry name" value="ANL_N_sf"/>
</dbReference>
<dbReference type="InterPro" id="IPR050237">
    <property type="entry name" value="ATP-dep_AMP-bd_enzyme"/>
</dbReference>
<dbReference type="Pfam" id="PF13193">
    <property type="entry name" value="AMP-binding_C"/>
    <property type="match status" value="1"/>
</dbReference>
<organism evidence="3 4">
    <name type="scientific">Solihabitans fulvus</name>
    <dbReference type="NCBI Taxonomy" id="1892852"/>
    <lineage>
        <taxon>Bacteria</taxon>
        <taxon>Bacillati</taxon>
        <taxon>Actinomycetota</taxon>
        <taxon>Actinomycetes</taxon>
        <taxon>Pseudonocardiales</taxon>
        <taxon>Pseudonocardiaceae</taxon>
        <taxon>Solihabitans</taxon>
    </lineage>
</organism>
<dbReference type="RefSeq" id="WP_149848619.1">
    <property type="nucleotide sequence ID" value="NZ_VUOB01000010.1"/>
</dbReference>
<dbReference type="PANTHER" id="PTHR43767">
    <property type="entry name" value="LONG-CHAIN-FATTY-ACID--COA LIGASE"/>
    <property type="match status" value="1"/>
</dbReference>
<reference evidence="3 4" key="2">
    <citation type="submission" date="2019-09" db="EMBL/GenBank/DDBJ databases">
        <authorList>
            <person name="Jin C."/>
        </authorList>
    </citation>
    <scope>NUCLEOTIDE SEQUENCE [LARGE SCALE GENOMIC DNA]</scope>
    <source>
        <strain evidence="3 4">AN110305</strain>
    </source>
</reference>
<gene>
    <name evidence="3" type="ORF">F0L68_07000</name>
</gene>
<name>A0A5B2XPD4_9PSEU</name>
<dbReference type="InterPro" id="IPR045851">
    <property type="entry name" value="AMP-bd_C_sf"/>
</dbReference>
<proteinExistence type="predicted"/>